<sequence>MAAFEQLFKTLNITEPELREALLQTAVEQTLPANSFVVEQDKYIKWLPIVISGKVRVWQEQDDRQILLYYVAPFQTCALSLSAIFKDCKSLIYAKTVEETTIIKIPVQHAGQWTFRYASWNRFTTASFISSYEDLLLSYKNLAFSTVDKRLSAYLRAMAVQNGSRTICLSHSQLAKELGTTREVISKILKQFETAGMVQLRFKAIELLRNFPDL</sequence>
<keyword evidence="1" id="KW-0805">Transcription regulation</keyword>
<dbReference type="SUPFAM" id="SSF51206">
    <property type="entry name" value="cAMP-binding domain-like"/>
    <property type="match status" value="1"/>
</dbReference>
<name>A0ABP8MHH2_9BACT</name>
<reference evidence="6" key="1">
    <citation type="journal article" date="2019" name="Int. J. Syst. Evol. Microbiol.">
        <title>The Global Catalogue of Microorganisms (GCM) 10K type strain sequencing project: providing services to taxonomists for standard genome sequencing and annotation.</title>
        <authorList>
            <consortium name="The Broad Institute Genomics Platform"/>
            <consortium name="The Broad Institute Genome Sequencing Center for Infectious Disease"/>
            <person name="Wu L."/>
            <person name="Ma J."/>
        </authorList>
    </citation>
    <scope>NUCLEOTIDE SEQUENCE [LARGE SCALE GENOMIC DNA]</scope>
    <source>
        <strain evidence="6">JCM 31921</strain>
    </source>
</reference>
<organism evidence="5 6">
    <name type="scientific">Rurimicrobium arvi</name>
    <dbReference type="NCBI Taxonomy" id="2049916"/>
    <lineage>
        <taxon>Bacteria</taxon>
        <taxon>Pseudomonadati</taxon>
        <taxon>Bacteroidota</taxon>
        <taxon>Chitinophagia</taxon>
        <taxon>Chitinophagales</taxon>
        <taxon>Chitinophagaceae</taxon>
        <taxon>Rurimicrobium</taxon>
    </lineage>
</organism>
<keyword evidence="2" id="KW-0238">DNA-binding</keyword>
<dbReference type="InterPro" id="IPR036390">
    <property type="entry name" value="WH_DNA-bd_sf"/>
</dbReference>
<dbReference type="Proteomes" id="UP001501410">
    <property type="component" value="Unassembled WGS sequence"/>
</dbReference>
<dbReference type="EMBL" id="BAABEZ010000001">
    <property type="protein sequence ID" value="GAA4449152.1"/>
    <property type="molecule type" value="Genomic_DNA"/>
</dbReference>
<proteinExistence type="predicted"/>
<dbReference type="SMART" id="SM00419">
    <property type="entry name" value="HTH_CRP"/>
    <property type="match status" value="1"/>
</dbReference>
<evidence type="ECO:0000313" key="5">
    <source>
        <dbReference type="EMBL" id="GAA4449152.1"/>
    </source>
</evidence>
<gene>
    <name evidence="5" type="ORF">GCM10023092_02790</name>
</gene>
<accession>A0ABP8MHH2</accession>
<dbReference type="Gene3D" id="2.60.120.10">
    <property type="entry name" value="Jelly Rolls"/>
    <property type="match status" value="1"/>
</dbReference>
<dbReference type="SUPFAM" id="SSF46785">
    <property type="entry name" value="Winged helix' DNA-binding domain"/>
    <property type="match status" value="1"/>
</dbReference>
<evidence type="ECO:0000256" key="3">
    <source>
        <dbReference type="ARBA" id="ARBA00023163"/>
    </source>
</evidence>
<keyword evidence="3" id="KW-0804">Transcription</keyword>
<dbReference type="RefSeq" id="WP_344821923.1">
    <property type="nucleotide sequence ID" value="NZ_BAABEZ010000001.1"/>
</dbReference>
<protein>
    <submittedName>
        <fullName evidence="5">Crp/Fnr family transcriptional regulator</fullName>
    </submittedName>
</protein>
<dbReference type="InterPro" id="IPR018490">
    <property type="entry name" value="cNMP-bd_dom_sf"/>
</dbReference>
<dbReference type="InterPro" id="IPR012318">
    <property type="entry name" value="HTH_CRP"/>
</dbReference>
<evidence type="ECO:0000313" key="6">
    <source>
        <dbReference type="Proteomes" id="UP001501410"/>
    </source>
</evidence>
<dbReference type="InterPro" id="IPR036388">
    <property type="entry name" value="WH-like_DNA-bd_sf"/>
</dbReference>
<dbReference type="Pfam" id="PF13545">
    <property type="entry name" value="HTH_Crp_2"/>
    <property type="match status" value="1"/>
</dbReference>
<feature type="domain" description="HTH crp-type" evidence="4">
    <location>
        <begin position="163"/>
        <end position="209"/>
    </location>
</feature>
<evidence type="ECO:0000256" key="2">
    <source>
        <dbReference type="ARBA" id="ARBA00023125"/>
    </source>
</evidence>
<evidence type="ECO:0000256" key="1">
    <source>
        <dbReference type="ARBA" id="ARBA00023015"/>
    </source>
</evidence>
<evidence type="ECO:0000259" key="4">
    <source>
        <dbReference type="SMART" id="SM00419"/>
    </source>
</evidence>
<dbReference type="InterPro" id="IPR014710">
    <property type="entry name" value="RmlC-like_jellyroll"/>
</dbReference>
<comment type="caution">
    <text evidence="5">The sequence shown here is derived from an EMBL/GenBank/DDBJ whole genome shotgun (WGS) entry which is preliminary data.</text>
</comment>
<keyword evidence="6" id="KW-1185">Reference proteome</keyword>
<dbReference type="Gene3D" id="1.10.10.10">
    <property type="entry name" value="Winged helix-like DNA-binding domain superfamily/Winged helix DNA-binding domain"/>
    <property type="match status" value="1"/>
</dbReference>